<gene>
    <name evidence="1" type="ordered locus">Ndas_1462</name>
</gene>
<dbReference type="GeneID" id="91484069"/>
<protein>
    <submittedName>
        <fullName evidence="1">Uncharacterized protein</fullName>
    </submittedName>
</protein>
<proteinExistence type="predicted"/>
<reference evidence="1 2" key="1">
    <citation type="journal article" date="2010" name="Stand. Genomic Sci.">
        <title>Complete genome sequence of Nocardiopsis dassonvillei type strain (IMRU 509).</title>
        <authorList>
            <person name="Sun H."/>
            <person name="Lapidus A."/>
            <person name="Nolan M."/>
            <person name="Lucas S."/>
            <person name="Del Rio T.G."/>
            <person name="Tice H."/>
            <person name="Cheng J.F."/>
            <person name="Tapia R."/>
            <person name="Han C."/>
            <person name="Goodwin L."/>
            <person name="Pitluck S."/>
            <person name="Pagani I."/>
            <person name="Ivanova N."/>
            <person name="Mavromatis K."/>
            <person name="Mikhailova N."/>
            <person name="Pati A."/>
            <person name="Chen A."/>
            <person name="Palaniappan K."/>
            <person name="Land M."/>
            <person name="Hauser L."/>
            <person name="Chang Y.J."/>
            <person name="Jeffries C.D."/>
            <person name="Djao O.D."/>
            <person name="Rohde M."/>
            <person name="Sikorski J."/>
            <person name="Goker M."/>
            <person name="Woyke T."/>
            <person name="Bristow J."/>
            <person name="Eisen J.A."/>
            <person name="Markowitz V."/>
            <person name="Hugenholtz P."/>
            <person name="Kyrpides N.C."/>
            <person name="Klenk H.P."/>
        </authorList>
    </citation>
    <scope>NUCLEOTIDE SEQUENCE [LARGE SCALE GENOMIC DNA]</scope>
    <source>
        <strain evidence="2">ATCC 23218 / DSM 43111 / CIP 107115 / JCM 7437 / KCTC 9190 / NBRC 14626 / NCTC 10488 / NRRL B-5397 / IMRU 509</strain>
    </source>
</reference>
<dbReference type="KEGG" id="nda:Ndas_1462"/>
<dbReference type="InterPro" id="IPR036170">
    <property type="entry name" value="YezG-like_sf"/>
</dbReference>
<dbReference type="AlphaFoldDB" id="D7B3G5"/>
<dbReference type="RefSeq" id="WP_013152500.1">
    <property type="nucleotide sequence ID" value="NC_014210.1"/>
</dbReference>
<dbReference type="OrthoDB" id="6957847at2"/>
<keyword evidence="2" id="KW-1185">Reference proteome</keyword>
<evidence type="ECO:0000313" key="2">
    <source>
        <dbReference type="Proteomes" id="UP000002219"/>
    </source>
</evidence>
<name>D7B3G5_NOCDD</name>
<sequence>MLDARFLVGYERLRVRVVLEDGTVREGRGHYRLPDLVRNLRAGMYRPDRGAWFGLRYTVDLDGSRVEADHDSEPAFDMAPLDFDYALDQAYYPRSGEHVPAWLAERLAAARG</sequence>
<organism evidence="1 2">
    <name type="scientific">Nocardiopsis dassonvillei (strain ATCC 23218 / DSM 43111 / CIP 107115 / JCM 7437 / KCTC 9190 / NBRC 14626 / NCTC 10488 / NRRL B-5397 / IMRU 509)</name>
    <name type="common">Actinomadura dassonvillei</name>
    <dbReference type="NCBI Taxonomy" id="446468"/>
    <lineage>
        <taxon>Bacteria</taxon>
        <taxon>Bacillati</taxon>
        <taxon>Actinomycetota</taxon>
        <taxon>Actinomycetes</taxon>
        <taxon>Streptosporangiales</taxon>
        <taxon>Nocardiopsidaceae</taxon>
        <taxon>Nocardiopsis</taxon>
    </lineage>
</organism>
<dbReference type="STRING" id="446468.Ndas_1462"/>
<dbReference type="EMBL" id="CP002040">
    <property type="protein sequence ID" value="ADH66893.1"/>
    <property type="molecule type" value="Genomic_DNA"/>
</dbReference>
<accession>D7B3G5</accession>
<evidence type="ECO:0000313" key="1">
    <source>
        <dbReference type="EMBL" id="ADH66893.1"/>
    </source>
</evidence>
<dbReference type="Proteomes" id="UP000002219">
    <property type="component" value="Chromosome 1"/>
</dbReference>
<dbReference type="SUPFAM" id="SSF160424">
    <property type="entry name" value="BH3703-like"/>
    <property type="match status" value="1"/>
</dbReference>
<dbReference type="HOGENOM" id="CLU_129307_0_0_11"/>